<dbReference type="InterPro" id="IPR016191">
    <property type="entry name" value="Ribonuclease/ribotoxin"/>
</dbReference>
<evidence type="ECO:0000313" key="5">
    <source>
        <dbReference type="Proteomes" id="UP001223646"/>
    </source>
</evidence>
<reference evidence="4" key="2">
    <citation type="submission" date="2024-05" db="EMBL/GenBank/DDBJ databases">
        <authorList>
            <person name="Wolfe A."/>
        </authorList>
    </citation>
    <scope>NUCLEOTIDE SEQUENCE</scope>
    <source>
        <strain evidence="4">UMB1064</strain>
    </source>
</reference>
<feature type="compositionally biased region" description="Polar residues" evidence="3">
    <location>
        <begin position="29"/>
        <end position="47"/>
    </location>
</feature>
<keyword evidence="2" id="KW-0378">Hydrolase</keyword>
<organism evidence="4 5">
    <name type="scientific">Corynebacterium amycolatum</name>
    <dbReference type="NCBI Taxonomy" id="43765"/>
    <lineage>
        <taxon>Bacteria</taxon>
        <taxon>Bacillati</taxon>
        <taxon>Actinomycetota</taxon>
        <taxon>Actinomycetes</taxon>
        <taxon>Mycobacteriales</taxon>
        <taxon>Corynebacteriaceae</taxon>
        <taxon>Corynebacterium</taxon>
    </lineage>
</organism>
<dbReference type="Gene3D" id="3.10.450.30">
    <property type="entry name" value="Microbial ribonucleases"/>
    <property type="match status" value="1"/>
</dbReference>
<comment type="caution">
    <text evidence="4">The sequence shown here is derived from an EMBL/GenBank/DDBJ whole genome shotgun (WGS) entry which is preliminary data.</text>
</comment>
<evidence type="ECO:0000313" key="4">
    <source>
        <dbReference type="EMBL" id="MEO3716715.1"/>
    </source>
</evidence>
<keyword evidence="1" id="KW-0540">Nuclease</keyword>
<evidence type="ECO:0000256" key="3">
    <source>
        <dbReference type="SAM" id="MobiDB-lite"/>
    </source>
</evidence>
<feature type="compositionally biased region" description="Low complexity" evidence="3">
    <location>
        <begin position="48"/>
        <end position="67"/>
    </location>
</feature>
<accession>A0AAW9SNR0</accession>
<sequence length="172" mass="18331">MAEWKKIASGVGAAALVLAGSYLGLDGGDQNSEASEDSQGSQNSESQTSAAPSSKSSPKPGTNSGSNKAGAKGATCAVDTLPQEADDVIDRILTDQDHIYSQHDGKHFGNYEGRLPKERGDYYREYTVTTPGNSSRGARRIVVGGGSENDPDVWYYTDDHYESFCEIPDAED</sequence>
<protein>
    <submittedName>
        <fullName evidence="4">Ribonuclease domain-containing protein</fullName>
    </submittedName>
</protein>
<dbReference type="GO" id="GO:0016787">
    <property type="term" value="F:hydrolase activity"/>
    <property type="evidence" value="ECO:0007669"/>
    <property type="project" value="UniProtKB-KW"/>
</dbReference>
<dbReference type="Pfam" id="PF00545">
    <property type="entry name" value="Ribonuclease"/>
    <property type="match status" value="1"/>
</dbReference>
<feature type="region of interest" description="Disordered" evidence="3">
    <location>
        <begin position="25"/>
        <end position="78"/>
    </location>
</feature>
<name>A0AAW9SNR0_CORAY</name>
<feature type="region of interest" description="Disordered" evidence="3">
    <location>
        <begin position="127"/>
        <end position="149"/>
    </location>
</feature>
<proteinExistence type="predicted"/>
<gene>
    <name evidence="4" type="ORF">QP460_003810</name>
</gene>
<dbReference type="GO" id="GO:0004521">
    <property type="term" value="F:RNA endonuclease activity"/>
    <property type="evidence" value="ECO:0007669"/>
    <property type="project" value="InterPro"/>
</dbReference>
<dbReference type="GO" id="GO:0003723">
    <property type="term" value="F:RNA binding"/>
    <property type="evidence" value="ECO:0007669"/>
    <property type="project" value="InterPro"/>
</dbReference>
<dbReference type="EMBL" id="JASOOY020000011">
    <property type="protein sequence ID" value="MEO3716715.1"/>
    <property type="molecule type" value="Genomic_DNA"/>
</dbReference>
<dbReference type="Proteomes" id="UP001223646">
    <property type="component" value="Unassembled WGS sequence"/>
</dbReference>
<evidence type="ECO:0000256" key="1">
    <source>
        <dbReference type="ARBA" id="ARBA00022722"/>
    </source>
</evidence>
<dbReference type="RefSeq" id="WP_070851823.1">
    <property type="nucleotide sequence ID" value="NZ_JASOMP010000006.1"/>
</dbReference>
<evidence type="ECO:0000256" key="2">
    <source>
        <dbReference type="ARBA" id="ARBA00022801"/>
    </source>
</evidence>
<feature type="compositionally biased region" description="Polar residues" evidence="3">
    <location>
        <begin position="127"/>
        <end position="136"/>
    </location>
</feature>
<dbReference type="AlphaFoldDB" id="A0AAW9SNR0"/>
<reference evidence="4" key="1">
    <citation type="submission" date="2023-05" db="EMBL/GenBank/DDBJ databases">
        <authorList>
            <person name="Du J."/>
        </authorList>
    </citation>
    <scope>NUCLEOTIDE SEQUENCE</scope>
    <source>
        <strain evidence="4">UMB1064</strain>
    </source>
</reference>
<dbReference type="SUPFAM" id="SSF53933">
    <property type="entry name" value="Microbial ribonucleases"/>
    <property type="match status" value="1"/>
</dbReference>
<dbReference type="InterPro" id="IPR000026">
    <property type="entry name" value="N1-like"/>
</dbReference>